<accession>A0A7V3E792</accession>
<evidence type="ECO:0008006" key="2">
    <source>
        <dbReference type="Google" id="ProtNLM"/>
    </source>
</evidence>
<dbReference type="EMBL" id="DSUJ01000008">
    <property type="protein sequence ID" value="HFI91068.1"/>
    <property type="molecule type" value="Genomic_DNA"/>
</dbReference>
<gene>
    <name evidence="1" type="ORF">ENS31_05975</name>
</gene>
<dbReference type="AlphaFoldDB" id="A0A7V3E792"/>
<name>A0A7V3E792_9BACT</name>
<sequence length="74" mass="8542">MVVDIVIKKVIDGYSAEIPSIKGCESWAHDEETALEKIIELASFYLKIPKDKFKIDKARKEEDSVIYKLIFHKS</sequence>
<protein>
    <recommendedName>
        <fullName evidence="2">HicB-like antitoxin of toxin-antitoxin system domain-containing protein</fullName>
    </recommendedName>
</protein>
<proteinExistence type="predicted"/>
<reference evidence="1" key="1">
    <citation type="journal article" date="2020" name="mSystems">
        <title>Genome- and Community-Level Interaction Insights into Carbon Utilization and Element Cycling Functions of Hydrothermarchaeota in Hydrothermal Sediment.</title>
        <authorList>
            <person name="Zhou Z."/>
            <person name="Liu Y."/>
            <person name="Xu W."/>
            <person name="Pan J."/>
            <person name="Luo Z.H."/>
            <person name="Li M."/>
        </authorList>
    </citation>
    <scope>NUCLEOTIDE SEQUENCE [LARGE SCALE GENOMIC DNA]</scope>
    <source>
        <strain evidence="1">SpSt-479</strain>
    </source>
</reference>
<dbReference type="InterPro" id="IPR035069">
    <property type="entry name" value="TTHA1013/TTHA0281-like"/>
</dbReference>
<dbReference type="RefSeq" id="WP_304142729.1">
    <property type="nucleotide sequence ID" value="NZ_JAOAIE010000014.1"/>
</dbReference>
<dbReference type="Gene3D" id="3.30.160.250">
    <property type="match status" value="1"/>
</dbReference>
<comment type="caution">
    <text evidence="1">The sequence shown here is derived from an EMBL/GenBank/DDBJ whole genome shotgun (WGS) entry which is preliminary data.</text>
</comment>
<organism evidence="1">
    <name type="scientific">Ignavibacterium album</name>
    <dbReference type="NCBI Taxonomy" id="591197"/>
    <lineage>
        <taxon>Bacteria</taxon>
        <taxon>Pseudomonadati</taxon>
        <taxon>Ignavibacteriota</taxon>
        <taxon>Ignavibacteria</taxon>
        <taxon>Ignavibacteriales</taxon>
        <taxon>Ignavibacteriaceae</taxon>
        <taxon>Ignavibacterium</taxon>
    </lineage>
</organism>
<dbReference type="SUPFAM" id="SSF143100">
    <property type="entry name" value="TTHA1013/TTHA0281-like"/>
    <property type="match status" value="1"/>
</dbReference>
<evidence type="ECO:0000313" key="1">
    <source>
        <dbReference type="EMBL" id="HFI91068.1"/>
    </source>
</evidence>